<comment type="catalytic activity">
    <reaction evidence="5 6">
        <text>N(1)-(5-phospho-beta-D-ribosyl)glycinamide + (6R)-10-formyltetrahydrofolate = N(2)-formyl-N(1)-(5-phospho-beta-D-ribosyl)glycinamide + (6S)-5,6,7,8-tetrahydrofolate + H(+)</text>
        <dbReference type="Rhea" id="RHEA:15053"/>
        <dbReference type="ChEBI" id="CHEBI:15378"/>
        <dbReference type="ChEBI" id="CHEBI:57453"/>
        <dbReference type="ChEBI" id="CHEBI:143788"/>
        <dbReference type="ChEBI" id="CHEBI:147286"/>
        <dbReference type="ChEBI" id="CHEBI:195366"/>
        <dbReference type="EC" id="2.1.2.2"/>
    </reaction>
</comment>
<dbReference type="GO" id="GO:0004644">
    <property type="term" value="F:phosphoribosylglycinamide formyltransferase activity"/>
    <property type="evidence" value="ECO:0007669"/>
    <property type="project" value="UniProtKB-UniRule"/>
</dbReference>
<feature type="binding site" evidence="6">
    <location>
        <position position="64"/>
    </location>
    <ligand>
        <name>(6R)-10-formyltetrahydrofolate</name>
        <dbReference type="ChEBI" id="CHEBI:195366"/>
    </ligand>
</feature>
<evidence type="ECO:0000313" key="9">
    <source>
        <dbReference type="Proteomes" id="UP000443153"/>
    </source>
</evidence>
<comment type="caution">
    <text evidence="6">Lacks conserved residue(s) required for the propagation of feature annotation.</text>
</comment>
<dbReference type="InterPro" id="IPR004607">
    <property type="entry name" value="GART"/>
</dbReference>
<dbReference type="EC" id="2.1.2.2" evidence="6"/>
<feature type="domain" description="Formyl transferase N-terminal" evidence="7">
    <location>
        <begin position="4"/>
        <end position="184"/>
    </location>
</feature>
<dbReference type="InterPro" id="IPR001555">
    <property type="entry name" value="GART_AS"/>
</dbReference>
<evidence type="ECO:0000256" key="4">
    <source>
        <dbReference type="ARBA" id="ARBA00038440"/>
    </source>
</evidence>
<dbReference type="GO" id="GO:0006189">
    <property type="term" value="P:'de novo' IMP biosynthetic process"/>
    <property type="evidence" value="ECO:0007669"/>
    <property type="project" value="UniProtKB-UniRule"/>
</dbReference>
<evidence type="ECO:0000256" key="5">
    <source>
        <dbReference type="ARBA" id="ARBA00047664"/>
    </source>
</evidence>
<proteinExistence type="inferred from homology"/>
<dbReference type="RefSeq" id="WP_154363467.1">
    <property type="nucleotide sequence ID" value="NZ_WKJH01000001.1"/>
</dbReference>
<feature type="active site" description="Proton donor" evidence="6">
    <location>
        <position position="106"/>
    </location>
</feature>
<dbReference type="OrthoDB" id="9806170at2"/>
<comment type="similarity">
    <text evidence="4 6">Belongs to the GART family.</text>
</comment>
<sequence length="191" mass="21605">MKTKQIVLFASGSGSNVENIIRYFQDKPNVTIAMVLTNKRDAKVLERCNRLNISALYFNKTSFRETECVLDIIKCAKPDLIVLAGFLWKVPENIIKAFPNQIINIHPALLPKYGGKGMYGDNVHKAVKENKDSVSGITIHYVNEHYDEGAIIQQVETKILPNDTPDEIAAKVHALEYEYFPKVIEQLLMAQ</sequence>
<feature type="site" description="Raises pKa of active site His" evidence="6">
    <location>
        <position position="147"/>
    </location>
</feature>
<evidence type="ECO:0000256" key="3">
    <source>
        <dbReference type="ARBA" id="ARBA00022755"/>
    </source>
</evidence>
<evidence type="ECO:0000256" key="6">
    <source>
        <dbReference type="HAMAP-Rule" id="MF_01930"/>
    </source>
</evidence>
<evidence type="ECO:0000256" key="2">
    <source>
        <dbReference type="ARBA" id="ARBA00022679"/>
    </source>
</evidence>
<dbReference type="UniPathway" id="UPA00074">
    <property type="reaction ID" value="UER00126"/>
</dbReference>
<dbReference type="HAMAP" id="MF_01930">
    <property type="entry name" value="PurN"/>
    <property type="match status" value="1"/>
</dbReference>
<dbReference type="Pfam" id="PF00551">
    <property type="entry name" value="Formyl_trans_N"/>
    <property type="match status" value="1"/>
</dbReference>
<dbReference type="PANTHER" id="PTHR43369">
    <property type="entry name" value="PHOSPHORIBOSYLGLYCINAMIDE FORMYLTRANSFERASE"/>
    <property type="match status" value="1"/>
</dbReference>
<dbReference type="GO" id="GO:0005829">
    <property type="term" value="C:cytosol"/>
    <property type="evidence" value="ECO:0007669"/>
    <property type="project" value="TreeGrafter"/>
</dbReference>
<dbReference type="PROSITE" id="PS00373">
    <property type="entry name" value="GART"/>
    <property type="match status" value="1"/>
</dbReference>
<keyword evidence="3 6" id="KW-0658">Purine biosynthesis</keyword>
<reference evidence="8 9" key="1">
    <citation type="submission" date="2019-11" db="EMBL/GenBank/DDBJ databases">
        <title>Maribacter lutea sp. nov., a marine bacterium isolated from intertidal sand.</title>
        <authorList>
            <person name="Liu A."/>
        </authorList>
    </citation>
    <scope>NUCLEOTIDE SEQUENCE [LARGE SCALE GENOMIC DNA]</scope>
    <source>
        <strain evidence="8 9">RZ05</strain>
    </source>
</reference>
<evidence type="ECO:0000256" key="1">
    <source>
        <dbReference type="ARBA" id="ARBA00005054"/>
    </source>
</evidence>
<dbReference type="InterPro" id="IPR036477">
    <property type="entry name" value="Formyl_transf_N_sf"/>
</dbReference>
<gene>
    <name evidence="6" type="primary">purN</name>
    <name evidence="8" type="ORF">GJ691_02660</name>
</gene>
<comment type="function">
    <text evidence="6">Catalyzes the transfer of a formyl group from 10-formyltetrahydrofolate to 5-phospho-ribosyl-glycinamide (GAR), producing 5-phospho-ribosyl-N-formylglycinamide (FGAR) and tetrahydrofolate.</text>
</comment>
<dbReference type="EMBL" id="WKJH01000001">
    <property type="protein sequence ID" value="MRX63062.1"/>
    <property type="molecule type" value="Genomic_DNA"/>
</dbReference>
<evidence type="ECO:0000313" key="8">
    <source>
        <dbReference type="EMBL" id="MRX63062.1"/>
    </source>
</evidence>
<dbReference type="Proteomes" id="UP000443153">
    <property type="component" value="Unassembled WGS sequence"/>
</dbReference>
<dbReference type="SUPFAM" id="SSF53328">
    <property type="entry name" value="Formyltransferase"/>
    <property type="match status" value="1"/>
</dbReference>
<keyword evidence="9" id="KW-1185">Reference proteome</keyword>
<dbReference type="Gene3D" id="3.40.50.170">
    <property type="entry name" value="Formyl transferase, N-terminal domain"/>
    <property type="match status" value="1"/>
</dbReference>
<feature type="binding site" evidence="6">
    <location>
        <position position="104"/>
    </location>
    <ligand>
        <name>(6R)-10-formyltetrahydrofolate</name>
        <dbReference type="ChEBI" id="CHEBI:195366"/>
    </ligand>
</feature>
<dbReference type="CDD" id="cd08645">
    <property type="entry name" value="FMT_core_GART"/>
    <property type="match status" value="1"/>
</dbReference>
<keyword evidence="2 6" id="KW-0808">Transferase</keyword>
<accession>A0A6I2MIT2</accession>
<comment type="pathway">
    <text evidence="1 6">Purine metabolism; IMP biosynthesis via de novo pathway; N(2)-formyl-N(1)-(5-phospho-D-ribosyl)glycinamide from N(1)-(5-phospho-D-ribosyl)glycinamide (10-formyl THF route): step 1/1.</text>
</comment>
<name>A0A6I2MIT2_9FLAO</name>
<protein>
    <recommendedName>
        <fullName evidence="6">Phosphoribosylglycinamide formyltransferase</fullName>
        <ecNumber evidence="6">2.1.2.2</ecNumber>
    </recommendedName>
    <alternativeName>
        <fullName evidence="6">5'-phosphoribosylglycinamide transformylase</fullName>
    </alternativeName>
    <alternativeName>
        <fullName evidence="6">GAR transformylase</fullName>
        <shortName evidence="6">GART</shortName>
    </alternativeName>
</protein>
<dbReference type="InterPro" id="IPR002376">
    <property type="entry name" value="Formyl_transf_N"/>
</dbReference>
<evidence type="ECO:0000259" key="7">
    <source>
        <dbReference type="Pfam" id="PF00551"/>
    </source>
</evidence>
<feature type="binding site" evidence="6">
    <location>
        <begin position="14"/>
        <end position="16"/>
    </location>
    <ligand>
        <name>N(1)-(5-phospho-beta-D-ribosyl)glycinamide</name>
        <dbReference type="ChEBI" id="CHEBI:143788"/>
    </ligand>
</feature>
<organism evidence="8 9">
    <name type="scientific">Maribacter luteus</name>
    <dbReference type="NCBI Taxonomy" id="2594478"/>
    <lineage>
        <taxon>Bacteria</taxon>
        <taxon>Pseudomonadati</taxon>
        <taxon>Bacteroidota</taxon>
        <taxon>Flavobacteriia</taxon>
        <taxon>Flavobacteriales</taxon>
        <taxon>Flavobacteriaceae</taxon>
        <taxon>Maribacter</taxon>
    </lineage>
</organism>
<comment type="caution">
    <text evidence="8">The sequence shown here is derived from an EMBL/GenBank/DDBJ whole genome shotgun (WGS) entry which is preliminary data.</text>
</comment>
<dbReference type="AlphaFoldDB" id="A0A6I2MIT2"/>
<dbReference type="PANTHER" id="PTHR43369:SF2">
    <property type="entry name" value="PHOSPHORIBOSYLGLYCINAMIDE FORMYLTRANSFERASE"/>
    <property type="match status" value="1"/>
</dbReference>